<organism evidence="1 2">
    <name type="scientific">Chelatococcus sambhunathii</name>
    <dbReference type="NCBI Taxonomy" id="363953"/>
    <lineage>
        <taxon>Bacteria</taxon>
        <taxon>Pseudomonadati</taxon>
        <taxon>Pseudomonadota</taxon>
        <taxon>Alphaproteobacteria</taxon>
        <taxon>Hyphomicrobiales</taxon>
        <taxon>Chelatococcaceae</taxon>
        <taxon>Chelatococcus</taxon>
    </lineage>
</organism>
<name>A0ABU1DCF5_9HYPH</name>
<evidence type="ECO:0000313" key="2">
    <source>
        <dbReference type="Proteomes" id="UP001181622"/>
    </source>
</evidence>
<dbReference type="SUPFAM" id="SSF47598">
    <property type="entry name" value="Ribbon-helix-helix"/>
    <property type="match status" value="1"/>
</dbReference>
<dbReference type="EMBL" id="JADBEO010000006">
    <property type="protein sequence ID" value="MDR4305784.1"/>
    <property type="molecule type" value="Genomic_DNA"/>
</dbReference>
<keyword evidence="2" id="KW-1185">Reference proteome</keyword>
<reference evidence="1" key="1">
    <citation type="submission" date="2020-10" db="EMBL/GenBank/DDBJ databases">
        <authorList>
            <person name="Abbas A."/>
            <person name="Razzaq R."/>
            <person name="Waqas M."/>
            <person name="Abbas N."/>
            <person name="Nielsen T.K."/>
            <person name="Hansen L.H."/>
            <person name="Hussain S."/>
            <person name="Shahid M."/>
        </authorList>
    </citation>
    <scope>NUCLEOTIDE SEQUENCE</scope>
    <source>
        <strain evidence="1">S14</strain>
    </source>
</reference>
<protein>
    <submittedName>
        <fullName evidence="1">Type II toxin-antitoxin system ParD family antitoxin</fullName>
    </submittedName>
</protein>
<proteinExistence type="predicted"/>
<accession>A0ABU1DCF5</accession>
<dbReference type="Proteomes" id="UP001181622">
    <property type="component" value="Unassembled WGS sequence"/>
</dbReference>
<evidence type="ECO:0000313" key="1">
    <source>
        <dbReference type="EMBL" id="MDR4305784.1"/>
    </source>
</evidence>
<dbReference type="RefSeq" id="WP_309389079.1">
    <property type="nucleotide sequence ID" value="NZ_JADBEO010000006.1"/>
</dbReference>
<comment type="caution">
    <text evidence="1">The sequence shown here is derived from an EMBL/GenBank/DDBJ whole genome shotgun (WGS) entry which is preliminary data.</text>
</comment>
<sequence>MATLMVSLSDPLSAWLDDTAQAAGFREPGDYVRELIRRDRERADRALTIDELRELVGEAKASGTSARSLDDIFAEAERVARSNG</sequence>
<dbReference type="InterPro" id="IPR010985">
    <property type="entry name" value="Ribbon_hlx_hlx"/>
</dbReference>
<gene>
    <name evidence="1" type="ORF">IHQ68_03985</name>
</gene>